<dbReference type="GO" id="GO:0031501">
    <property type="term" value="C:mannosyltransferase complex"/>
    <property type="evidence" value="ECO:0007669"/>
    <property type="project" value="TreeGrafter"/>
</dbReference>
<dbReference type="GO" id="GO:0000009">
    <property type="term" value="F:alpha-1,6-mannosyltransferase activity"/>
    <property type="evidence" value="ECO:0007669"/>
    <property type="project" value="InterPro"/>
</dbReference>
<accession>A0A9P4X3Z4</accession>
<feature type="transmembrane region" description="Helical" evidence="12">
    <location>
        <begin position="363"/>
        <end position="380"/>
    </location>
</feature>
<reference evidence="13 14" key="1">
    <citation type="submission" date="2018-06" db="EMBL/GenBank/DDBJ databases">
        <title>Genome analysis of cellulolytic fungus Trichoderma lentiforme CFAM-422.</title>
        <authorList>
            <person name="Steindorff A.S."/>
            <person name="Formighieri E.F."/>
            <person name="Midorikawa G.E.O."/>
            <person name="Tamietti M.S."/>
            <person name="Ramos E.Z."/>
            <person name="Silva A.S."/>
            <person name="Bon E.P.S."/>
            <person name="Mendes T.D."/>
            <person name="Damaso M.C.T."/>
            <person name="Favaro L.C.L."/>
        </authorList>
    </citation>
    <scope>NUCLEOTIDE SEQUENCE [LARGE SCALE GENOMIC DNA]</scope>
    <source>
        <strain evidence="13 14">CFAM-422</strain>
    </source>
</reference>
<dbReference type="InterPro" id="IPR007315">
    <property type="entry name" value="PIG-V/Gpi18"/>
</dbReference>
<name>A0A9P4X3Z4_9HYPO</name>
<dbReference type="GO" id="GO:0005789">
    <property type="term" value="C:endoplasmic reticulum membrane"/>
    <property type="evidence" value="ECO:0007669"/>
    <property type="project" value="UniProtKB-SubCell"/>
</dbReference>
<evidence type="ECO:0000256" key="10">
    <source>
        <dbReference type="ARBA" id="ARBA00022989"/>
    </source>
</evidence>
<evidence type="ECO:0000256" key="4">
    <source>
        <dbReference type="ARBA" id="ARBA00013795"/>
    </source>
</evidence>
<comment type="caution">
    <text evidence="12">Lacks conserved residue(s) required for the propagation of feature annotation.</text>
</comment>
<evidence type="ECO:0000256" key="11">
    <source>
        <dbReference type="ARBA" id="ARBA00023136"/>
    </source>
</evidence>
<evidence type="ECO:0000256" key="3">
    <source>
        <dbReference type="ARBA" id="ARBA00008698"/>
    </source>
</evidence>
<dbReference type="Proteomes" id="UP000801864">
    <property type="component" value="Unassembled WGS sequence"/>
</dbReference>
<protein>
    <recommendedName>
        <fullName evidence="4 12">GPI mannosyltransferase 2</fullName>
        <ecNumber evidence="12">2.4.1.-</ecNumber>
    </recommendedName>
</protein>
<keyword evidence="10 12" id="KW-1133">Transmembrane helix</keyword>
<evidence type="ECO:0000256" key="6">
    <source>
        <dbReference type="ARBA" id="ARBA00022676"/>
    </source>
</evidence>
<keyword evidence="6 12" id="KW-0328">Glycosyltransferase</keyword>
<dbReference type="GO" id="GO:0006506">
    <property type="term" value="P:GPI anchor biosynthetic process"/>
    <property type="evidence" value="ECO:0007669"/>
    <property type="project" value="UniProtKB-KW"/>
</dbReference>
<comment type="caution">
    <text evidence="13">The sequence shown here is derived from an EMBL/GenBank/DDBJ whole genome shotgun (WGS) entry which is preliminary data.</text>
</comment>
<organism evidence="13 14">
    <name type="scientific">Trichoderma lentiforme</name>
    <dbReference type="NCBI Taxonomy" id="1567552"/>
    <lineage>
        <taxon>Eukaryota</taxon>
        <taxon>Fungi</taxon>
        <taxon>Dikarya</taxon>
        <taxon>Ascomycota</taxon>
        <taxon>Pezizomycotina</taxon>
        <taxon>Sordariomycetes</taxon>
        <taxon>Hypocreomycetidae</taxon>
        <taxon>Hypocreales</taxon>
        <taxon>Hypocreaceae</taxon>
        <taxon>Trichoderma</taxon>
    </lineage>
</organism>
<evidence type="ECO:0000256" key="1">
    <source>
        <dbReference type="ARBA" id="ARBA00004477"/>
    </source>
</evidence>
<feature type="transmembrane region" description="Helical" evidence="12">
    <location>
        <begin position="414"/>
        <end position="436"/>
    </location>
</feature>
<dbReference type="Pfam" id="PF04188">
    <property type="entry name" value="Mannosyl_trans2"/>
    <property type="match status" value="1"/>
</dbReference>
<evidence type="ECO:0000256" key="7">
    <source>
        <dbReference type="ARBA" id="ARBA00022679"/>
    </source>
</evidence>
<sequence length="439" mass="47785">MRLIPYNESRPLHSLIAVFTAWKGFLLAIALGTTVSHDYDTSTSLFFQSLYGSSANASALATRLTRWDALYFMKAARDGYVYEQQWAFGAALPLSVRGLLWLFKPLTHLAGGDDAALEPMAAIIFATFSHLIAVLALHRLTLVLFGNKTLAYVAAVLHILSPAGLFLSAPYGESPFACLSFIGNLLFATGVQSSSGVGKRILAFLGAGISFGLATAFRSNGLFSGLLFVVEAIRGLLAFFRQPSISRLALLVSLIIGGLCIAAGSVAPQTVAWFRYCKVDLTDAEPRPWCSRMVPSIYTFVQAYYWDRDNGFLRYWTPNQLPLFILASPVLTLLLKSGVQVIRSWGQSISQSTPVVAESHHTFVLTLAAIQTLVAVLAITNFHVQIITRLASGYPVWYWWIADSLGNGKSRKIGSGVVIFMVMYAGIQGGLFASFMPPA</sequence>
<evidence type="ECO:0000313" key="14">
    <source>
        <dbReference type="Proteomes" id="UP000801864"/>
    </source>
</evidence>
<comment type="pathway">
    <text evidence="2 12">Glycolipid biosynthesis; glycosylphosphatidylinositol-anchor biosynthesis.</text>
</comment>
<dbReference type="EMBL" id="QLNT01000034">
    <property type="protein sequence ID" value="KAF3056038.1"/>
    <property type="molecule type" value="Genomic_DNA"/>
</dbReference>
<dbReference type="AlphaFoldDB" id="A0A9P4X3Z4"/>
<evidence type="ECO:0000256" key="9">
    <source>
        <dbReference type="ARBA" id="ARBA00022824"/>
    </source>
</evidence>
<keyword evidence="14" id="KW-1185">Reference proteome</keyword>
<dbReference type="PANTHER" id="PTHR12468:SF2">
    <property type="entry name" value="GPI MANNOSYLTRANSFERASE 2"/>
    <property type="match status" value="1"/>
</dbReference>
<evidence type="ECO:0000256" key="5">
    <source>
        <dbReference type="ARBA" id="ARBA00022502"/>
    </source>
</evidence>
<keyword evidence="11 12" id="KW-0472">Membrane</keyword>
<gene>
    <name evidence="13" type="ORF">CFAM422_012924</name>
</gene>
<comment type="function">
    <text evidence="12">Mannosyltransferase involved in glycosylphosphatidylinositol-anchor biosynthesis.</text>
</comment>
<keyword evidence="8 12" id="KW-0812">Transmembrane</keyword>
<evidence type="ECO:0000313" key="13">
    <source>
        <dbReference type="EMBL" id="KAF3056038.1"/>
    </source>
</evidence>
<dbReference type="EC" id="2.4.1.-" evidence="12"/>
<dbReference type="GO" id="GO:0004376">
    <property type="term" value="F:GPI mannosyltransferase activity"/>
    <property type="evidence" value="ECO:0007669"/>
    <property type="project" value="InterPro"/>
</dbReference>
<proteinExistence type="inferred from homology"/>
<feature type="transmembrane region" description="Helical" evidence="12">
    <location>
        <begin position="115"/>
        <end position="137"/>
    </location>
</feature>
<feature type="transmembrane region" description="Helical" evidence="12">
    <location>
        <begin position="248"/>
        <end position="267"/>
    </location>
</feature>
<keyword evidence="5 12" id="KW-0337">GPI-anchor biosynthesis</keyword>
<keyword evidence="7 12" id="KW-0808">Transferase</keyword>
<evidence type="ECO:0000256" key="12">
    <source>
        <dbReference type="RuleBase" id="RU363112"/>
    </source>
</evidence>
<feature type="transmembrane region" description="Helical" evidence="12">
    <location>
        <begin position="149"/>
        <end position="168"/>
    </location>
</feature>
<evidence type="ECO:0000256" key="2">
    <source>
        <dbReference type="ARBA" id="ARBA00004687"/>
    </source>
</evidence>
<comment type="subcellular location">
    <subcellularLocation>
        <location evidence="1 12">Endoplasmic reticulum membrane</location>
        <topology evidence="1 12">Multi-pass membrane protein</topology>
    </subcellularLocation>
</comment>
<keyword evidence="9 12" id="KW-0256">Endoplasmic reticulum</keyword>
<comment type="similarity">
    <text evidence="3 12">Belongs to the PIGV family.</text>
</comment>
<evidence type="ECO:0000256" key="8">
    <source>
        <dbReference type="ARBA" id="ARBA00022692"/>
    </source>
</evidence>
<feature type="transmembrane region" description="Helical" evidence="12">
    <location>
        <begin position="12"/>
        <end position="33"/>
    </location>
</feature>
<dbReference type="PANTHER" id="PTHR12468">
    <property type="entry name" value="GPI MANNOSYLTRANSFERASE 2"/>
    <property type="match status" value="1"/>
</dbReference>